<dbReference type="RefSeq" id="WP_098702674.1">
    <property type="nucleotide sequence ID" value="NZ_NJGI01000001.1"/>
</dbReference>
<evidence type="ECO:0000256" key="10">
    <source>
        <dbReference type="ARBA" id="ARBA00023004"/>
    </source>
</evidence>
<dbReference type="EMBL" id="NJGI01000001">
    <property type="protein sequence ID" value="PGH22630.1"/>
    <property type="molecule type" value="Genomic_DNA"/>
</dbReference>
<keyword evidence="2 12" id="KW-0004">4Fe-4S</keyword>
<feature type="domain" description="Radical SAM core" evidence="13">
    <location>
        <begin position="107"/>
        <end position="335"/>
    </location>
</feature>
<dbReference type="PROSITE" id="PS51918">
    <property type="entry name" value="RADICAL_SAM"/>
    <property type="match status" value="1"/>
</dbReference>
<dbReference type="InterPro" id="IPR040072">
    <property type="entry name" value="Methyltransferase_A"/>
</dbReference>
<reference evidence="14 15" key="1">
    <citation type="submission" date="2017-06" db="EMBL/GenBank/DDBJ databases">
        <title>Genome sequencing of Fusobacterium nucleatum subsp. polymorphum KCOM 1232 (=ChDC F37).</title>
        <authorList>
            <person name="Kook J.-K."/>
            <person name="Park S.-N."/>
            <person name="Lim Y.K."/>
            <person name="Roh H."/>
        </authorList>
    </citation>
    <scope>NUCLEOTIDE SEQUENCE [LARGE SCALE GENOMIC DNA]</scope>
    <source>
        <strain evidence="15">KCOM 1232 ( ChDC F37)</strain>
    </source>
</reference>
<keyword evidence="6 12" id="KW-0808">Transferase</keyword>
<feature type="binding site" evidence="12">
    <location>
        <begin position="171"/>
        <end position="172"/>
    </location>
    <ligand>
        <name>S-adenosyl-L-methionine</name>
        <dbReference type="ChEBI" id="CHEBI:59789"/>
    </ligand>
</feature>
<feature type="binding site" evidence="12">
    <location>
        <position position="121"/>
    </location>
    <ligand>
        <name>[4Fe-4S] cluster</name>
        <dbReference type="ChEBI" id="CHEBI:49883"/>
        <note>4Fe-4S-S-AdoMet</note>
    </ligand>
</feature>
<keyword evidence="8 12" id="KW-0819">tRNA processing</keyword>
<comment type="catalytic activity">
    <reaction evidence="12">
        <text>adenosine(37) in tRNA + 2 reduced [2Fe-2S]-[ferredoxin] + 2 S-adenosyl-L-methionine = 2-methyladenosine(37) in tRNA + 5'-deoxyadenosine + L-methionine + 2 oxidized [2Fe-2S]-[ferredoxin] + S-adenosyl-L-homocysteine</text>
        <dbReference type="Rhea" id="RHEA:43332"/>
        <dbReference type="Rhea" id="RHEA-COMP:10000"/>
        <dbReference type="Rhea" id="RHEA-COMP:10001"/>
        <dbReference type="Rhea" id="RHEA-COMP:10162"/>
        <dbReference type="Rhea" id="RHEA-COMP:10485"/>
        <dbReference type="ChEBI" id="CHEBI:17319"/>
        <dbReference type="ChEBI" id="CHEBI:33737"/>
        <dbReference type="ChEBI" id="CHEBI:33738"/>
        <dbReference type="ChEBI" id="CHEBI:57844"/>
        <dbReference type="ChEBI" id="CHEBI:57856"/>
        <dbReference type="ChEBI" id="CHEBI:59789"/>
        <dbReference type="ChEBI" id="CHEBI:74411"/>
        <dbReference type="ChEBI" id="CHEBI:74497"/>
        <dbReference type="EC" id="2.1.1.192"/>
    </reaction>
</comment>
<dbReference type="FunFam" id="3.20.20.70:FF:000014">
    <property type="entry name" value="Probable dual-specificity RNA methyltransferase RlmN"/>
    <property type="match status" value="1"/>
</dbReference>
<dbReference type="PIRSF" id="PIRSF006004">
    <property type="entry name" value="CHP00048"/>
    <property type="match status" value="1"/>
</dbReference>
<keyword evidence="7 12" id="KW-0949">S-adenosyl-L-methionine</keyword>
<organism evidence="14 15">
    <name type="scientific">Fusobacterium nucleatum subsp. polymorphum</name>
    <name type="common">Fusobacterium polymorphum</name>
    <dbReference type="NCBI Taxonomy" id="76857"/>
    <lineage>
        <taxon>Bacteria</taxon>
        <taxon>Fusobacteriati</taxon>
        <taxon>Fusobacteriota</taxon>
        <taxon>Fusobacteriia</taxon>
        <taxon>Fusobacteriales</taxon>
        <taxon>Fusobacteriaceae</taxon>
        <taxon>Fusobacterium</taxon>
    </lineage>
</organism>
<feature type="binding site" evidence="12">
    <location>
        <position position="125"/>
    </location>
    <ligand>
        <name>[4Fe-4S] cluster</name>
        <dbReference type="ChEBI" id="CHEBI:49883"/>
        <note>4Fe-4S-S-AdoMet</note>
    </ligand>
</feature>
<evidence type="ECO:0000256" key="4">
    <source>
        <dbReference type="ARBA" id="ARBA00022552"/>
    </source>
</evidence>
<evidence type="ECO:0000256" key="3">
    <source>
        <dbReference type="ARBA" id="ARBA00022490"/>
    </source>
</evidence>
<feature type="binding site" evidence="12">
    <location>
        <position position="302"/>
    </location>
    <ligand>
        <name>S-adenosyl-L-methionine</name>
        <dbReference type="ChEBI" id="CHEBI:59789"/>
    </ligand>
</feature>
<evidence type="ECO:0000256" key="6">
    <source>
        <dbReference type="ARBA" id="ARBA00022679"/>
    </source>
</evidence>
<dbReference type="Proteomes" id="UP000222862">
    <property type="component" value="Unassembled WGS sequence"/>
</dbReference>
<gene>
    <name evidence="12 14" type="primary">rlmN</name>
    <name evidence="14" type="ORF">RN96_05830</name>
</gene>
<dbReference type="GO" id="GO:0019843">
    <property type="term" value="F:rRNA binding"/>
    <property type="evidence" value="ECO:0007669"/>
    <property type="project" value="UniProtKB-UniRule"/>
</dbReference>
<dbReference type="InterPro" id="IPR048641">
    <property type="entry name" value="RlmN_N"/>
</dbReference>
<comment type="miscellaneous">
    <text evidence="12">Reaction proceeds by a ping-pong mechanism involving intermediate methylation of a conserved cysteine residue.</text>
</comment>
<dbReference type="NCBIfam" id="TIGR00048">
    <property type="entry name" value="rRNA_mod_RlmN"/>
    <property type="match status" value="1"/>
</dbReference>
<keyword evidence="9 12" id="KW-0479">Metal-binding</keyword>
<evidence type="ECO:0000259" key="13">
    <source>
        <dbReference type="PROSITE" id="PS51918"/>
    </source>
</evidence>
<dbReference type="Gene3D" id="3.20.20.70">
    <property type="entry name" value="Aldolase class I"/>
    <property type="match status" value="1"/>
</dbReference>
<comment type="cofactor">
    <cofactor evidence="12">
        <name>[4Fe-4S] cluster</name>
        <dbReference type="ChEBI" id="CHEBI:49883"/>
    </cofactor>
    <text evidence="12">Binds 1 [4Fe-4S] cluster. The cluster is coordinated with 3 cysteines and an exchangeable S-adenosyl-L-methionine.</text>
</comment>
<dbReference type="STRING" id="76857.RO02_01255"/>
<feature type="binding site" evidence="12">
    <location>
        <position position="128"/>
    </location>
    <ligand>
        <name>[4Fe-4S] cluster</name>
        <dbReference type="ChEBI" id="CHEBI:49883"/>
        <note>4Fe-4S-S-AdoMet</note>
    </ligand>
</feature>
<name>A0A2B7YN64_FUSNP</name>
<proteinExistence type="inferred from homology"/>
<comment type="subcellular location">
    <subcellularLocation>
        <location evidence="1 12">Cytoplasm</location>
    </subcellularLocation>
</comment>
<evidence type="ECO:0000256" key="8">
    <source>
        <dbReference type="ARBA" id="ARBA00022694"/>
    </source>
</evidence>
<dbReference type="SFLD" id="SFLDS00029">
    <property type="entry name" value="Radical_SAM"/>
    <property type="match status" value="1"/>
</dbReference>
<keyword evidence="12" id="KW-1015">Disulfide bond</keyword>
<evidence type="ECO:0000256" key="11">
    <source>
        <dbReference type="ARBA" id="ARBA00023014"/>
    </source>
</evidence>
<dbReference type="GO" id="GO:0002935">
    <property type="term" value="F:tRNA (adenine(37)-C2)-methyltransferase activity"/>
    <property type="evidence" value="ECO:0007669"/>
    <property type="project" value="UniProtKB-UniRule"/>
</dbReference>
<dbReference type="HAMAP" id="MF_01849">
    <property type="entry name" value="RNA_methyltr_RlmN"/>
    <property type="match status" value="1"/>
</dbReference>
<dbReference type="InterPro" id="IPR004383">
    <property type="entry name" value="rRNA_lsu_MTrfase_RlmN/Cfr"/>
</dbReference>
<dbReference type="GO" id="GO:0030488">
    <property type="term" value="P:tRNA methylation"/>
    <property type="evidence" value="ECO:0007669"/>
    <property type="project" value="UniProtKB-UniRule"/>
</dbReference>
<dbReference type="Pfam" id="PF21016">
    <property type="entry name" value="RlmN_N"/>
    <property type="match status" value="1"/>
</dbReference>
<evidence type="ECO:0000256" key="12">
    <source>
        <dbReference type="HAMAP-Rule" id="MF_01849"/>
    </source>
</evidence>
<dbReference type="AlphaFoldDB" id="A0A2B7YN64"/>
<dbReference type="InterPro" id="IPR013785">
    <property type="entry name" value="Aldolase_TIM"/>
</dbReference>
<dbReference type="InterPro" id="IPR058240">
    <property type="entry name" value="rSAM_sf"/>
</dbReference>
<comment type="caution">
    <text evidence="12">Lacks conserved residue(s) required for the propagation of feature annotation.</text>
</comment>
<feature type="active site" description="Proton acceptor" evidence="12">
    <location>
        <position position="95"/>
    </location>
</feature>
<dbReference type="InterPro" id="IPR007197">
    <property type="entry name" value="rSAM"/>
</dbReference>
<dbReference type="SFLD" id="SFLDF00275">
    <property type="entry name" value="adenosine_C2_methyltransferase"/>
    <property type="match status" value="1"/>
</dbReference>
<protein>
    <recommendedName>
        <fullName evidence="12">Probable dual-specificity RNA methyltransferase RlmN</fullName>
        <ecNumber evidence="12">2.1.1.192</ecNumber>
    </recommendedName>
    <alternativeName>
        <fullName evidence="12">23S rRNA (adenine(2503)-C(2))-methyltransferase</fullName>
    </alternativeName>
    <alternativeName>
        <fullName evidence="12">23S rRNA m2A2503 methyltransferase</fullName>
    </alternativeName>
    <alternativeName>
        <fullName evidence="12">Ribosomal RNA large subunit methyltransferase N</fullName>
    </alternativeName>
    <alternativeName>
        <fullName evidence="12">tRNA (adenine(37)-C(2))-methyltransferase</fullName>
    </alternativeName>
    <alternativeName>
        <fullName evidence="12">tRNA m2A37 methyltransferase</fullName>
    </alternativeName>
</protein>
<dbReference type="GO" id="GO:0070475">
    <property type="term" value="P:rRNA base methylation"/>
    <property type="evidence" value="ECO:0007669"/>
    <property type="project" value="UniProtKB-UniRule"/>
</dbReference>
<dbReference type="Pfam" id="PF04055">
    <property type="entry name" value="Radical_SAM"/>
    <property type="match status" value="1"/>
</dbReference>
<dbReference type="GO" id="GO:0046872">
    <property type="term" value="F:metal ion binding"/>
    <property type="evidence" value="ECO:0007669"/>
    <property type="project" value="UniProtKB-KW"/>
</dbReference>
<dbReference type="PANTHER" id="PTHR30544">
    <property type="entry name" value="23S RRNA METHYLTRANSFERASE"/>
    <property type="match status" value="1"/>
</dbReference>
<evidence type="ECO:0000256" key="1">
    <source>
        <dbReference type="ARBA" id="ARBA00004496"/>
    </source>
</evidence>
<evidence type="ECO:0000256" key="5">
    <source>
        <dbReference type="ARBA" id="ARBA00022603"/>
    </source>
</evidence>
<feature type="binding site" evidence="12">
    <location>
        <position position="203"/>
    </location>
    <ligand>
        <name>S-adenosyl-L-methionine</name>
        <dbReference type="ChEBI" id="CHEBI:59789"/>
    </ligand>
</feature>
<evidence type="ECO:0000313" key="14">
    <source>
        <dbReference type="EMBL" id="PGH22630.1"/>
    </source>
</evidence>
<comment type="catalytic activity">
    <reaction evidence="12">
        <text>adenosine(2503) in 23S rRNA + 2 reduced [2Fe-2S]-[ferredoxin] + 2 S-adenosyl-L-methionine = 2-methyladenosine(2503) in 23S rRNA + 5'-deoxyadenosine + L-methionine + 2 oxidized [2Fe-2S]-[ferredoxin] + S-adenosyl-L-homocysteine</text>
        <dbReference type="Rhea" id="RHEA:42916"/>
        <dbReference type="Rhea" id="RHEA-COMP:10000"/>
        <dbReference type="Rhea" id="RHEA-COMP:10001"/>
        <dbReference type="Rhea" id="RHEA-COMP:10152"/>
        <dbReference type="Rhea" id="RHEA-COMP:10282"/>
        <dbReference type="ChEBI" id="CHEBI:17319"/>
        <dbReference type="ChEBI" id="CHEBI:33737"/>
        <dbReference type="ChEBI" id="CHEBI:33738"/>
        <dbReference type="ChEBI" id="CHEBI:57844"/>
        <dbReference type="ChEBI" id="CHEBI:57856"/>
        <dbReference type="ChEBI" id="CHEBI:59789"/>
        <dbReference type="ChEBI" id="CHEBI:74411"/>
        <dbReference type="ChEBI" id="CHEBI:74497"/>
        <dbReference type="EC" id="2.1.1.192"/>
    </reaction>
</comment>
<dbReference type="PANTHER" id="PTHR30544:SF5">
    <property type="entry name" value="RADICAL SAM CORE DOMAIN-CONTAINING PROTEIN"/>
    <property type="match status" value="1"/>
</dbReference>
<comment type="similarity">
    <text evidence="12">Belongs to the radical SAM superfamily. RlmN family.</text>
</comment>
<dbReference type="CDD" id="cd01335">
    <property type="entry name" value="Radical_SAM"/>
    <property type="match status" value="1"/>
</dbReference>
<sequence>MNNEKINILNLTQEELTELLISLGLKKFYGKEVFIWLHKKIARSFDEMTNLSLKDREILKEKTYIPFFNLLKYQVSKIDKTEKFLFELEDGGTIETVLLRHKDSKNKEIRNTLCVSSQVGCPVKCSFCATGQSGYMRNLSVSEILNQVYTVERRLRKKGENLNNLVFMGMGEPLLNIDNLAKSLSIISNENGVNISKRKITISTSGVVSGIEKILLDKIPIELAVSLHSAINEKRDKIIPINKNFPLEDLSAVLVEYQKQTKRRVTFEYILIDNFNISETDANALADFIHQFDHVVNLIPYNEVEGVEHTRPSVKKIDKFYNYLKNVRKVNVTLRQEKGSDIDGACGQLRQRNKKGITR</sequence>
<dbReference type="GO" id="GO:0000049">
    <property type="term" value="F:tRNA binding"/>
    <property type="evidence" value="ECO:0007669"/>
    <property type="project" value="UniProtKB-UniRule"/>
</dbReference>
<comment type="caution">
    <text evidence="14">The sequence shown here is derived from an EMBL/GenBank/DDBJ whole genome shotgun (WGS) entry which is preliminary data.</text>
</comment>
<comment type="function">
    <text evidence="12">Specifically methylates position 2 of adenine 2503 in 23S rRNA and position 2 of adenine 37 in tRNAs.</text>
</comment>
<evidence type="ECO:0000256" key="9">
    <source>
        <dbReference type="ARBA" id="ARBA00022723"/>
    </source>
</evidence>
<dbReference type="SFLD" id="SFLDG01062">
    <property type="entry name" value="methyltransferase_(Class_A)"/>
    <property type="match status" value="1"/>
</dbReference>
<keyword evidence="4 12" id="KW-0698">rRNA processing</keyword>
<keyword evidence="3 12" id="KW-0963">Cytoplasm</keyword>
<accession>A0A2B7YN64</accession>
<dbReference type="GO" id="GO:0051539">
    <property type="term" value="F:4 iron, 4 sulfur cluster binding"/>
    <property type="evidence" value="ECO:0007669"/>
    <property type="project" value="UniProtKB-UniRule"/>
</dbReference>
<evidence type="ECO:0000313" key="15">
    <source>
        <dbReference type="Proteomes" id="UP000222862"/>
    </source>
</evidence>
<dbReference type="Gene3D" id="1.10.150.530">
    <property type="match status" value="1"/>
</dbReference>
<dbReference type="SUPFAM" id="SSF102114">
    <property type="entry name" value="Radical SAM enzymes"/>
    <property type="match status" value="1"/>
</dbReference>
<dbReference type="GO" id="GO:0005737">
    <property type="term" value="C:cytoplasm"/>
    <property type="evidence" value="ECO:0007669"/>
    <property type="project" value="UniProtKB-SubCell"/>
</dbReference>
<evidence type="ECO:0000256" key="7">
    <source>
        <dbReference type="ARBA" id="ARBA00022691"/>
    </source>
</evidence>
<dbReference type="InterPro" id="IPR027492">
    <property type="entry name" value="RNA_MTrfase_RlmN"/>
</dbReference>
<dbReference type="GO" id="GO:0070040">
    <property type="term" value="F:rRNA (adenine(2503)-C2-)-methyltransferase activity"/>
    <property type="evidence" value="ECO:0007669"/>
    <property type="project" value="UniProtKB-UniRule"/>
</dbReference>
<keyword evidence="10 12" id="KW-0408">Iron</keyword>
<feature type="active site" description="S-methylcysteine intermediate" evidence="12">
    <location>
        <position position="346"/>
    </location>
</feature>
<dbReference type="EC" id="2.1.1.192" evidence="12"/>
<keyword evidence="5 12" id="KW-0489">Methyltransferase</keyword>
<feature type="binding site" evidence="12">
    <location>
        <begin position="226"/>
        <end position="228"/>
    </location>
    <ligand>
        <name>S-adenosyl-L-methionine</name>
        <dbReference type="ChEBI" id="CHEBI:59789"/>
    </ligand>
</feature>
<keyword evidence="11 12" id="KW-0411">Iron-sulfur</keyword>
<evidence type="ECO:0000256" key="2">
    <source>
        <dbReference type="ARBA" id="ARBA00022485"/>
    </source>
</evidence>